<evidence type="ECO:0000259" key="2">
    <source>
        <dbReference type="SMART" id="SM00198"/>
    </source>
</evidence>
<accession>A0A914BNU5</accession>
<dbReference type="Proteomes" id="UP000887568">
    <property type="component" value="Unplaced"/>
</dbReference>
<name>A0A914BNU5_PATMI</name>
<dbReference type="Pfam" id="PF00188">
    <property type="entry name" value="CAP"/>
    <property type="match status" value="1"/>
</dbReference>
<dbReference type="Gene3D" id="3.40.33.10">
    <property type="entry name" value="CAP"/>
    <property type="match status" value="1"/>
</dbReference>
<dbReference type="InterPro" id="IPR035940">
    <property type="entry name" value="CAP_sf"/>
</dbReference>
<dbReference type="EnsemblMetazoa" id="XM_038221234.1">
    <property type="protein sequence ID" value="XP_038077162.1"/>
    <property type="gene ID" value="LOC119745008"/>
</dbReference>
<dbReference type="OrthoDB" id="337038at2759"/>
<feature type="signal peptide" evidence="1">
    <location>
        <begin position="1"/>
        <end position="19"/>
    </location>
</feature>
<evidence type="ECO:0000313" key="3">
    <source>
        <dbReference type="EnsemblMetazoa" id="XP_038077162.1"/>
    </source>
</evidence>
<evidence type="ECO:0000313" key="4">
    <source>
        <dbReference type="Proteomes" id="UP000887568"/>
    </source>
</evidence>
<organism evidence="3 4">
    <name type="scientific">Patiria miniata</name>
    <name type="common">Bat star</name>
    <name type="synonym">Asterina miniata</name>
    <dbReference type="NCBI Taxonomy" id="46514"/>
    <lineage>
        <taxon>Eukaryota</taxon>
        <taxon>Metazoa</taxon>
        <taxon>Echinodermata</taxon>
        <taxon>Eleutherozoa</taxon>
        <taxon>Asterozoa</taxon>
        <taxon>Asteroidea</taxon>
        <taxon>Valvatacea</taxon>
        <taxon>Valvatida</taxon>
        <taxon>Asterinidae</taxon>
        <taxon>Patiria</taxon>
    </lineage>
</organism>
<dbReference type="RefSeq" id="XP_038077162.1">
    <property type="nucleotide sequence ID" value="XM_038221234.1"/>
</dbReference>
<dbReference type="CDD" id="cd05380">
    <property type="entry name" value="CAP_euk"/>
    <property type="match status" value="1"/>
</dbReference>
<feature type="chain" id="PRO_5038054622" description="SCP domain-containing protein" evidence="1">
    <location>
        <begin position="20"/>
        <end position="137"/>
    </location>
</feature>
<proteinExistence type="predicted"/>
<dbReference type="AlphaFoldDB" id="A0A914BNU5"/>
<protein>
    <recommendedName>
        <fullName evidence="2">SCP domain-containing protein</fullName>
    </recommendedName>
</protein>
<dbReference type="SUPFAM" id="SSF55797">
    <property type="entry name" value="PR-1-like"/>
    <property type="match status" value="1"/>
</dbReference>
<keyword evidence="1" id="KW-0732">Signal</keyword>
<sequence>MYTRRVLMLVLLILGPANAQMTKPEFKEYILQYINDLRRNVDPEAADMPKLSWDDDLEARAQYWADTCSYNYRGATTLPDKPHLGRIYEIKTSSQSTDPGVALGYLEEDKQYKDFGPDSCLSCDEYLKVSARLFEDG</sequence>
<evidence type="ECO:0000256" key="1">
    <source>
        <dbReference type="SAM" id="SignalP"/>
    </source>
</evidence>
<dbReference type="InterPro" id="IPR014044">
    <property type="entry name" value="CAP_dom"/>
</dbReference>
<dbReference type="SMART" id="SM00198">
    <property type="entry name" value="SCP"/>
    <property type="match status" value="1"/>
</dbReference>
<feature type="domain" description="SCP" evidence="2">
    <location>
        <begin position="25"/>
        <end position="128"/>
    </location>
</feature>
<keyword evidence="4" id="KW-1185">Reference proteome</keyword>
<dbReference type="GeneID" id="119745008"/>
<reference evidence="3" key="1">
    <citation type="submission" date="2022-11" db="UniProtKB">
        <authorList>
            <consortium name="EnsemblMetazoa"/>
        </authorList>
    </citation>
    <scope>IDENTIFICATION</scope>
</reference>